<dbReference type="Pfam" id="PF20684">
    <property type="entry name" value="Fung_rhodopsin"/>
    <property type="match status" value="1"/>
</dbReference>
<comment type="similarity">
    <text evidence="5">Belongs to the SAT4 family.</text>
</comment>
<evidence type="ECO:0000313" key="9">
    <source>
        <dbReference type="EMBL" id="CAD6447917.1"/>
    </source>
</evidence>
<dbReference type="PANTHER" id="PTHR33048:SF110">
    <property type="entry name" value="UBID FAMILY DECARBOXYLASE"/>
    <property type="match status" value="1"/>
</dbReference>
<keyword evidence="10" id="KW-1185">Reference proteome</keyword>
<dbReference type="OrthoDB" id="3903189at2759"/>
<comment type="caution">
    <text evidence="9">The sequence shown here is derived from an EMBL/GenBank/DDBJ whole genome shotgun (WGS) entry which is preliminary data.</text>
</comment>
<feature type="transmembrane region" description="Helical" evidence="7">
    <location>
        <begin position="51"/>
        <end position="71"/>
    </location>
</feature>
<feature type="domain" description="Rhodopsin" evidence="8">
    <location>
        <begin position="35"/>
        <end position="276"/>
    </location>
</feature>
<dbReference type="InterPro" id="IPR052337">
    <property type="entry name" value="SAT4-like"/>
</dbReference>
<evidence type="ECO:0000256" key="1">
    <source>
        <dbReference type="ARBA" id="ARBA00004141"/>
    </source>
</evidence>
<dbReference type="InterPro" id="IPR049326">
    <property type="entry name" value="Rhodopsin_dom_fungi"/>
</dbReference>
<evidence type="ECO:0000256" key="4">
    <source>
        <dbReference type="ARBA" id="ARBA00023136"/>
    </source>
</evidence>
<comment type="subcellular location">
    <subcellularLocation>
        <location evidence="1">Membrane</location>
        <topology evidence="1">Multi-pass membrane protein</topology>
    </subcellularLocation>
</comment>
<feature type="transmembrane region" description="Helical" evidence="7">
    <location>
        <begin position="141"/>
        <end position="161"/>
    </location>
</feature>
<evidence type="ECO:0000259" key="8">
    <source>
        <dbReference type="Pfam" id="PF20684"/>
    </source>
</evidence>
<keyword evidence="3 7" id="KW-1133">Transmembrane helix</keyword>
<evidence type="ECO:0000256" key="2">
    <source>
        <dbReference type="ARBA" id="ARBA00022692"/>
    </source>
</evidence>
<name>A0A8H2ZQK9_9HELO</name>
<protein>
    <submittedName>
        <fullName evidence="9">68229489-e710-4e8b-816d-bc3d66e6e5c3</fullName>
    </submittedName>
</protein>
<feature type="transmembrane region" description="Helical" evidence="7">
    <location>
        <begin position="110"/>
        <end position="129"/>
    </location>
</feature>
<feature type="region of interest" description="Disordered" evidence="6">
    <location>
        <begin position="341"/>
        <end position="401"/>
    </location>
</feature>
<evidence type="ECO:0000256" key="5">
    <source>
        <dbReference type="ARBA" id="ARBA00038359"/>
    </source>
</evidence>
<feature type="transmembrane region" description="Helical" evidence="7">
    <location>
        <begin position="22"/>
        <end position="44"/>
    </location>
</feature>
<feature type="transmembrane region" description="Helical" evidence="7">
    <location>
        <begin position="260"/>
        <end position="278"/>
    </location>
</feature>
<organism evidence="9 10">
    <name type="scientific">Sclerotinia trifoliorum</name>
    <dbReference type="NCBI Taxonomy" id="28548"/>
    <lineage>
        <taxon>Eukaryota</taxon>
        <taxon>Fungi</taxon>
        <taxon>Dikarya</taxon>
        <taxon>Ascomycota</taxon>
        <taxon>Pezizomycotina</taxon>
        <taxon>Leotiomycetes</taxon>
        <taxon>Helotiales</taxon>
        <taxon>Sclerotiniaceae</taxon>
        <taxon>Sclerotinia</taxon>
    </lineage>
</organism>
<feature type="transmembrane region" description="Helical" evidence="7">
    <location>
        <begin position="181"/>
        <end position="207"/>
    </location>
</feature>
<dbReference type="EMBL" id="CAJHIA010000030">
    <property type="protein sequence ID" value="CAD6447917.1"/>
    <property type="molecule type" value="Genomic_DNA"/>
</dbReference>
<keyword evidence="2 7" id="KW-0812">Transmembrane</keyword>
<keyword evidence="4 7" id="KW-0472">Membrane</keyword>
<proteinExistence type="inferred from homology"/>
<dbReference type="Proteomes" id="UP000624404">
    <property type="component" value="Unassembled WGS sequence"/>
</dbReference>
<dbReference type="PANTHER" id="PTHR33048">
    <property type="entry name" value="PTH11-LIKE INTEGRAL MEMBRANE PROTEIN (AFU_ORTHOLOGUE AFUA_5G11245)"/>
    <property type="match status" value="1"/>
</dbReference>
<feature type="transmembrane region" description="Helical" evidence="7">
    <location>
        <begin position="219"/>
        <end position="240"/>
    </location>
</feature>
<sequence length="401" mass="45938">MAPLIPRGIVSPSNAELLHNTIGFVIPSFVLFGFRILNATWVMAKMRFEDWLMSLTMCFYTVLLVLINVSARYETNLFPPEQLSAILADPEDVASRVQGSIIVIPLEQCMLASTWCVKVCIWLFLWRLCRNLPHLQMALKILMGYIIVGYVVIMFVYYVGVCRPFQQYWAVPVQDEQCATYQHYSIVQMVFNISSDLGLILIPLWMFYIARLPPKRKAVLMAVFSLALFTILAAILNKYYNFTSPMTTTYQLWYIRESSVAIWVGNIICCWQIVQKIFKARSFDNQKQEIEMHPEMVARLQNPSNYTENGSPKPKDWMDQLVARRKAMGEFLSVATRSRFTNRGTGRSGRSGRSGEPLNSFSDQTRLANSRGDPISMMTMEKGDDEAISPTLAYRENEKIA</sequence>
<reference evidence="9" key="1">
    <citation type="submission" date="2020-10" db="EMBL/GenBank/DDBJ databases">
        <authorList>
            <person name="Kusch S."/>
        </authorList>
    </citation>
    <scope>NUCLEOTIDE SEQUENCE</scope>
    <source>
        <strain evidence="9">SwB9</strain>
    </source>
</reference>
<evidence type="ECO:0000256" key="3">
    <source>
        <dbReference type="ARBA" id="ARBA00022989"/>
    </source>
</evidence>
<evidence type="ECO:0000256" key="6">
    <source>
        <dbReference type="SAM" id="MobiDB-lite"/>
    </source>
</evidence>
<evidence type="ECO:0000313" key="10">
    <source>
        <dbReference type="Proteomes" id="UP000624404"/>
    </source>
</evidence>
<dbReference type="AlphaFoldDB" id="A0A8H2ZQK9"/>
<feature type="compositionally biased region" description="Polar residues" evidence="6">
    <location>
        <begin position="357"/>
        <end position="368"/>
    </location>
</feature>
<dbReference type="GO" id="GO:0016020">
    <property type="term" value="C:membrane"/>
    <property type="evidence" value="ECO:0007669"/>
    <property type="project" value="UniProtKB-SubCell"/>
</dbReference>
<evidence type="ECO:0000256" key="7">
    <source>
        <dbReference type="SAM" id="Phobius"/>
    </source>
</evidence>
<accession>A0A8H2ZQK9</accession>
<gene>
    <name evidence="9" type="ORF">SCLTRI_LOCUS7709</name>
</gene>